<dbReference type="Gene3D" id="2.40.160.60">
    <property type="entry name" value="Outer membrane protein transport protein (OMPP1/FadL/TodX)"/>
    <property type="match status" value="1"/>
</dbReference>
<feature type="chain" id="PRO_5018259429" description="Long-chain fatty acid transport protein" evidence="1">
    <location>
        <begin position="20"/>
        <end position="422"/>
    </location>
</feature>
<evidence type="ECO:0000256" key="1">
    <source>
        <dbReference type="SAM" id="SignalP"/>
    </source>
</evidence>
<proteinExistence type="predicted"/>
<keyword evidence="1" id="KW-0732">Signal</keyword>
<reference evidence="2 3" key="1">
    <citation type="submission" date="2018-11" db="EMBL/GenBank/DDBJ databases">
        <title>Aureibaculum marinum gen. nov., sp. nov., a member of the family Flavobacteriaceae isolated from the Bohai Sea.</title>
        <authorList>
            <person name="Ji X."/>
        </authorList>
    </citation>
    <scope>NUCLEOTIDE SEQUENCE [LARGE SCALE GENOMIC DNA]</scope>
    <source>
        <strain evidence="2 3">BH-SD17</strain>
    </source>
</reference>
<dbReference type="RefSeq" id="WP_123898023.1">
    <property type="nucleotide sequence ID" value="NZ_RPFJ01000011.1"/>
</dbReference>
<dbReference type="Proteomes" id="UP000270856">
    <property type="component" value="Unassembled WGS sequence"/>
</dbReference>
<dbReference type="SUPFAM" id="SSF56935">
    <property type="entry name" value="Porins"/>
    <property type="match status" value="1"/>
</dbReference>
<organism evidence="2 3">
    <name type="scientific">Aureibaculum marinum</name>
    <dbReference type="NCBI Taxonomy" id="2487930"/>
    <lineage>
        <taxon>Bacteria</taxon>
        <taxon>Pseudomonadati</taxon>
        <taxon>Bacteroidota</taxon>
        <taxon>Flavobacteriia</taxon>
        <taxon>Flavobacteriales</taxon>
        <taxon>Flavobacteriaceae</taxon>
        <taxon>Aureibaculum</taxon>
    </lineage>
</organism>
<dbReference type="OrthoDB" id="1491239at2"/>
<sequence>MIKKLIGLSLILLSVQSFAQKNNSSPYSFFGIGEETSQKTVEEMSMGQIGAAFNSSYQLTFTNPAALAHLQFTAYTIAGENKSIQINDGDNKASSSTASLSYFALAMPIGQKAGFSFGLQPNTTVGYSLSEEFYTTEGELNEINYFNGSGGTNRVFLGLGYSVVKNFSIGLEAAYVFGSIENTLLNRRNEVQLATMHRTNSELSGFTAKAGLQYNAKISDKLLLKSGAVFQLENNLSDDGDEVLFSLLNTGDGTISPRDTLFSKSFSGEVKKPLNTILSVGLGEEGKWYAGVEYSFQDAIEFTEGVLSNSAGVSYDKKNRVSVGGYYIPNISTLSSYWKRITYRAGFTVKQTGLVINNDKVNDLGMSFGVGLPIGRQLSNLNLGFEFGKRGKTKNSLIKENYFNFRLGLTLNDKWFNKTFIQ</sequence>
<dbReference type="EMBL" id="RPFJ01000011">
    <property type="protein sequence ID" value="RPD96658.1"/>
    <property type="molecule type" value="Genomic_DNA"/>
</dbReference>
<protein>
    <recommendedName>
        <fullName evidence="4">Long-chain fatty acid transport protein</fullName>
    </recommendedName>
</protein>
<comment type="caution">
    <text evidence="2">The sequence shown here is derived from an EMBL/GenBank/DDBJ whole genome shotgun (WGS) entry which is preliminary data.</text>
</comment>
<evidence type="ECO:0000313" key="3">
    <source>
        <dbReference type="Proteomes" id="UP000270856"/>
    </source>
</evidence>
<dbReference type="AlphaFoldDB" id="A0A3N4NQ68"/>
<keyword evidence="3" id="KW-1185">Reference proteome</keyword>
<name>A0A3N4NQ68_9FLAO</name>
<accession>A0A3N4NQ68</accession>
<feature type="signal peptide" evidence="1">
    <location>
        <begin position="1"/>
        <end position="19"/>
    </location>
</feature>
<gene>
    <name evidence="2" type="ORF">EGM88_09870</name>
</gene>
<evidence type="ECO:0000313" key="2">
    <source>
        <dbReference type="EMBL" id="RPD96658.1"/>
    </source>
</evidence>
<evidence type="ECO:0008006" key="4">
    <source>
        <dbReference type="Google" id="ProtNLM"/>
    </source>
</evidence>